<dbReference type="InterPro" id="IPR011053">
    <property type="entry name" value="Single_hybrid_motif"/>
</dbReference>
<evidence type="ECO:0000313" key="4">
    <source>
        <dbReference type="Proteomes" id="UP000234790"/>
    </source>
</evidence>
<organism evidence="3 4">
    <name type="scientific">Spiroplasma monobiae MQ-1</name>
    <dbReference type="NCBI Taxonomy" id="1336748"/>
    <lineage>
        <taxon>Bacteria</taxon>
        <taxon>Bacillati</taxon>
        <taxon>Mycoplasmatota</taxon>
        <taxon>Mollicutes</taxon>
        <taxon>Entomoplasmatales</taxon>
        <taxon>Spiroplasmataceae</taxon>
        <taxon>Spiroplasma</taxon>
    </lineage>
</organism>
<dbReference type="Gene3D" id="2.40.50.100">
    <property type="match status" value="1"/>
</dbReference>
<dbReference type="OrthoDB" id="387237at2"/>
<evidence type="ECO:0000313" key="3">
    <source>
        <dbReference type="EMBL" id="AUM62880.1"/>
    </source>
</evidence>
<dbReference type="InterPro" id="IPR000089">
    <property type="entry name" value="Biotin_lipoyl"/>
</dbReference>
<feature type="coiled-coil region" evidence="1">
    <location>
        <begin position="444"/>
        <end position="471"/>
    </location>
</feature>
<keyword evidence="1" id="KW-0175">Coiled coil</keyword>
<reference evidence="3 4" key="1">
    <citation type="submission" date="2017-12" db="EMBL/GenBank/DDBJ databases">
        <title>Complete genome sequence of Spiroplasma monobiae MQ-1 (ATCC 33825).</title>
        <authorList>
            <person name="Tsai Y.-M."/>
            <person name="Lo W.-S."/>
            <person name="Wu P.-S."/>
            <person name="Cho S.-T."/>
            <person name="Kuo C.-H."/>
        </authorList>
    </citation>
    <scope>NUCLEOTIDE SEQUENCE [LARGE SCALE GENOMIC DNA]</scope>
    <source>
        <strain evidence="3 4">MQ-1</strain>
    </source>
</reference>
<dbReference type="KEGG" id="smoo:SMONO_v1c06310"/>
<dbReference type="RefSeq" id="WP_101780925.1">
    <property type="nucleotide sequence ID" value="NZ_CP025543.1"/>
</dbReference>
<evidence type="ECO:0000259" key="2">
    <source>
        <dbReference type="Pfam" id="PF00364"/>
    </source>
</evidence>
<feature type="domain" description="Lipoyl-binding" evidence="2">
    <location>
        <begin position="13"/>
        <end position="73"/>
    </location>
</feature>
<dbReference type="EMBL" id="CP025543">
    <property type="protein sequence ID" value="AUM62880.1"/>
    <property type="molecule type" value="Genomic_DNA"/>
</dbReference>
<dbReference type="Pfam" id="PF00364">
    <property type="entry name" value="Biotin_lipoyl"/>
    <property type="match status" value="1"/>
</dbReference>
<accession>A0A2K9LV31</accession>
<feature type="coiled-coil region" evidence="1">
    <location>
        <begin position="317"/>
        <end position="404"/>
    </location>
</feature>
<dbReference type="Proteomes" id="UP000234790">
    <property type="component" value="Chromosome"/>
</dbReference>
<evidence type="ECO:0000256" key="1">
    <source>
        <dbReference type="SAM" id="Coils"/>
    </source>
</evidence>
<dbReference type="AlphaFoldDB" id="A0A2K9LV31"/>
<keyword evidence="4" id="KW-1185">Reference proteome</keyword>
<gene>
    <name evidence="3" type="ORF">SMONO_v1c06310</name>
</gene>
<dbReference type="SUPFAM" id="SSF51230">
    <property type="entry name" value="Single hybrid motif"/>
    <property type="match status" value="1"/>
</dbReference>
<proteinExistence type="predicted"/>
<protein>
    <recommendedName>
        <fullName evidence="2">Lipoyl-binding domain-containing protein</fullName>
    </recommendedName>
</protein>
<name>A0A2K9LV31_SPISQ</name>
<sequence length="672" mass="76804">MEKIKFKNAKKYKGIVEKVLVKEGQPVKKDEVLALISTQLEKFEIVSTIEGVIRNIYVIESLIVSHGDTVFDIFSEKEINSLLKKPSNINDTLKDGLNEFGYLEKLINEPSEEKKQQYNETIKTDESLTEEISSLEYLKSGDYEEVGVTKSFDQINEDFKINSIEEKFEAKKDDRKYIEVSESLTEEISSLDFLNIKDAKEVSEKNAIDEIVEDFINESNNDSDKFEAPVFTKSENTLAKLDIKPITVSDSITEELAINHALVFEDEKDKEIFLNHDPKVSETQVLEKLSKHKFLSKFTPESEGRAVESGVLETENKEQEDLKIEENKEVIENLRAEINKEKEELEKRVEADKEGFNHEGPKFDYLYEFHEEKIEELENQIHTIKEQEEELEFKIKDIDSKINQFGDKLKKSTQEVDMNQFEDKFKEVSEKVSSFISNTKEESSKTISSLLAKVEEKIKKLDEKIKEVSAMPLNQNKNGGSITEKTVVVDKTNVGHFSFKLDITALISLQTLMIEPLQEQGADLELNAFYVKALKKTLSKFNELDSNNSLVRLIKTNGVEFKDTVVKVQEDSSILNISKEIEKNESKNNEEVKVAIYDLSNFGIDNASFGLSKESLISIYISSIANSFKEDGNLSNFVKVNFAFNQNVLEPEDAIVFGKEFISILKNPGFLI</sequence>